<feature type="non-terminal residue" evidence="2">
    <location>
        <position position="1"/>
    </location>
</feature>
<dbReference type="InterPro" id="IPR026620">
    <property type="entry name" value="TMEM177"/>
</dbReference>
<protein>
    <submittedName>
        <fullName evidence="2">Uncharacterized protein</fullName>
    </submittedName>
</protein>
<evidence type="ECO:0000313" key="2">
    <source>
        <dbReference type="EMBL" id="CEK52680.1"/>
    </source>
</evidence>
<keyword evidence="1" id="KW-0472">Membrane</keyword>
<organism evidence="2">
    <name type="scientific">Arion vulgaris</name>
    <dbReference type="NCBI Taxonomy" id="1028688"/>
    <lineage>
        <taxon>Eukaryota</taxon>
        <taxon>Metazoa</taxon>
        <taxon>Spiralia</taxon>
        <taxon>Lophotrochozoa</taxon>
        <taxon>Mollusca</taxon>
        <taxon>Gastropoda</taxon>
        <taxon>Heterobranchia</taxon>
        <taxon>Euthyneura</taxon>
        <taxon>Panpulmonata</taxon>
        <taxon>Eupulmonata</taxon>
        <taxon>Stylommatophora</taxon>
        <taxon>Helicina</taxon>
        <taxon>Arionoidea</taxon>
        <taxon>Arionidae</taxon>
        <taxon>Arion</taxon>
    </lineage>
</organism>
<proteinExistence type="predicted"/>
<gene>
    <name evidence="2" type="primary">ORF17668</name>
</gene>
<dbReference type="AlphaFoldDB" id="A0A0B6YB20"/>
<dbReference type="PANTHER" id="PTHR21824:SF4">
    <property type="entry name" value="TRANSMEMBRANE PROTEIN 177"/>
    <property type="match status" value="1"/>
</dbReference>
<reference evidence="2" key="1">
    <citation type="submission" date="2014-12" db="EMBL/GenBank/DDBJ databases">
        <title>Insight into the proteome of Arion vulgaris.</title>
        <authorList>
            <person name="Aradska J."/>
            <person name="Bulat T."/>
            <person name="Smidak R."/>
            <person name="Sarate P."/>
            <person name="Gangsoo J."/>
            <person name="Sialana F."/>
            <person name="Bilban M."/>
            <person name="Lubec G."/>
        </authorList>
    </citation>
    <scope>NUCLEOTIDE SEQUENCE</scope>
    <source>
        <tissue evidence="2">Skin</tissue>
    </source>
</reference>
<feature type="transmembrane region" description="Helical" evidence="1">
    <location>
        <begin position="54"/>
        <end position="72"/>
    </location>
</feature>
<feature type="transmembrane region" description="Helical" evidence="1">
    <location>
        <begin position="234"/>
        <end position="256"/>
    </location>
</feature>
<feature type="transmembrane region" description="Helical" evidence="1">
    <location>
        <begin position="209"/>
        <end position="228"/>
    </location>
</feature>
<evidence type="ECO:0000256" key="1">
    <source>
        <dbReference type="SAM" id="Phobius"/>
    </source>
</evidence>
<keyword evidence="1" id="KW-1133">Transmembrane helix</keyword>
<keyword evidence="1" id="KW-0812">Transmembrane</keyword>
<accession>A0A0B6YB20</accession>
<dbReference type="GO" id="GO:0016020">
    <property type="term" value="C:membrane"/>
    <property type="evidence" value="ECO:0007669"/>
    <property type="project" value="TreeGrafter"/>
</dbReference>
<dbReference type="EMBL" id="HACG01005815">
    <property type="protein sequence ID" value="CEK52680.1"/>
    <property type="molecule type" value="Transcribed_RNA"/>
</dbReference>
<dbReference type="PANTHER" id="PTHR21824">
    <property type="entry name" value="TRANSMEMBRANE PROTEIN 177"/>
    <property type="match status" value="1"/>
</dbReference>
<name>A0A0B6YB20_9EUPU</name>
<sequence length="339" mass="38090">GWRASVCHLHMFAVCISSSIYQVKLLGTSCFKLIVAVQTKMSWQTLLLKHGPSAAYVACGLGAACIYAYPYTYGLDKYKEMMVDKTEGAPHNLAAEIIQSREINDHFKWKKSFHPKDPGLQFIQSKHLLDLTHNGCKHSKWSAVIALPILFTESSMKAARENPVAYLQRYNINGDLQGGQALLDLFTLSPAAKKFALAREMCHASTMQFYINVCAINASFLTFIPAVQTLSWFIPVRGAIMISVLTVVPVLGYMYIKAYDLFNCYTQTRSDKKAASIEQSVADGGVEYYTKLIALRQALAEFQTQTVDTKTSSVFDMTWRKRELSFEERRARLIKASKS</sequence>